<feature type="compositionally biased region" description="Basic and acidic residues" evidence="1">
    <location>
        <begin position="1"/>
        <end position="12"/>
    </location>
</feature>
<evidence type="ECO:0000313" key="2">
    <source>
        <dbReference type="EMBL" id="GMH23520.1"/>
    </source>
</evidence>
<feature type="region of interest" description="Disordered" evidence="1">
    <location>
        <begin position="1"/>
        <end position="72"/>
    </location>
</feature>
<dbReference type="Proteomes" id="UP001279734">
    <property type="component" value="Unassembled WGS sequence"/>
</dbReference>
<dbReference type="AlphaFoldDB" id="A0AAD3Y0Z8"/>
<evidence type="ECO:0000313" key="3">
    <source>
        <dbReference type="Proteomes" id="UP001279734"/>
    </source>
</evidence>
<organism evidence="2 3">
    <name type="scientific">Nepenthes gracilis</name>
    <name type="common">Slender pitcher plant</name>
    <dbReference type="NCBI Taxonomy" id="150966"/>
    <lineage>
        <taxon>Eukaryota</taxon>
        <taxon>Viridiplantae</taxon>
        <taxon>Streptophyta</taxon>
        <taxon>Embryophyta</taxon>
        <taxon>Tracheophyta</taxon>
        <taxon>Spermatophyta</taxon>
        <taxon>Magnoliopsida</taxon>
        <taxon>eudicotyledons</taxon>
        <taxon>Gunneridae</taxon>
        <taxon>Pentapetalae</taxon>
        <taxon>Caryophyllales</taxon>
        <taxon>Nepenthaceae</taxon>
        <taxon>Nepenthes</taxon>
    </lineage>
</organism>
<name>A0AAD3Y0Z8_NEPGR</name>
<gene>
    <name evidence="2" type="ORF">Nepgr_025363</name>
</gene>
<proteinExistence type="predicted"/>
<reference evidence="2" key="1">
    <citation type="submission" date="2023-05" db="EMBL/GenBank/DDBJ databases">
        <title>Nepenthes gracilis genome sequencing.</title>
        <authorList>
            <person name="Fukushima K."/>
        </authorList>
    </citation>
    <scope>NUCLEOTIDE SEQUENCE</scope>
    <source>
        <strain evidence="2">SING2019-196</strain>
    </source>
</reference>
<sequence length="72" mass="7791">MRILDGRSKMDAESTNSLELAIGSLEPHSQPKIQPKSSKSNENPNSPAPSKPTVHCQRRPTGPKPKSAFCPP</sequence>
<accession>A0AAD3Y0Z8</accession>
<evidence type="ECO:0000256" key="1">
    <source>
        <dbReference type="SAM" id="MobiDB-lite"/>
    </source>
</evidence>
<dbReference type="EMBL" id="BSYO01000026">
    <property type="protein sequence ID" value="GMH23520.1"/>
    <property type="molecule type" value="Genomic_DNA"/>
</dbReference>
<comment type="caution">
    <text evidence="2">The sequence shown here is derived from an EMBL/GenBank/DDBJ whole genome shotgun (WGS) entry which is preliminary data.</text>
</comment>
<feature type="compositionally biased region" description="Low complexity" evidence="1">
    <location>
        <begin position="30"/>
        <end position="45"/>
    </location>
</feature>
<keyword evidence="3" id="KW-1185">Reference proteome</keyword>
<protein>
    <submittedName>
        <fullName evidence="2">Uncharacterized protein</fullName>
    </submittedName>
</protein>